<keyword evidence="1" id="KW-0998">Cell outer membrane</keyword>
<dbReference type="InterPro" id="IPR007543">
    <property type="entry name" value="LptD_C"/>
</dbReference>
<dbReference type="InterPro" id="IPR050218">
    <property type="entry name" value="LptD"/>
</dbReference>
<accession>A0ABP3IB75</accession>
<dbReference type="PANTHER" id="PTHR30189">
    <property type="entry name" value="LPS-ASSEMBLY PROTEIN"/>
    <property type="match status" value="1"/>
</dbReference>
<comment type="caution">
    <text evidence="3">The sequence shown here is derived from an EMBL/GenBank/DDBJ whole genome shotgun (WGS) entry which is preliminary data.</text>
</comment>
<comment type="subunit">
    <text evidence="1">Component of the lipopolysaccharide transport and assembly complex.</text>
</comment>
<dbReference type="EMBL" id="BAAAEJ010000008">
    <property type="protein sequence ID" value="GAA0396501.1"/>
    <property type="molecule type" value="Genomic_DNA"/>
</dbReference>
<dbReference type="Pfam" id="PF04453">
    <property type="entry name" value="LptD"/>
    <property type="match status" value="1"/>
</dbReference>
<comment type="function">
    <text evidence="1">Involved in the assembly of lipopolysaccharide (LPS) at the surface of the outer membrane.</text>
</comment>
<evidence type="ECO:0000313" key="4">
    <source>
        <dbReference type="Proteomes" id="UP001500791"/>
    </source>
</evidence>
<proteinExistence type="inferred from homology"/>
<gene>
    <name evidence="1" type="primary">lptD</name>
    <name evidence="3" type="ORF">GCM10009093_23920</name>
</gene>
<dbReference type="HAMAP" id="MF_01411">
    <property type="entry name" value="LPS_assembly_LptD"/>
    <property type="match status" value="1"/>
</dbReference>
<comment type="similarity">
    <text evidence="1">Belongs to the LptD family.</text>
</comment>
<keyword evidence="1" id="KW-0472">Membrane</keyword>
<organism evidence="3 4">
    <name type="scientific">Brevundimonas terrae</name>
    <dbReference type="NCBI Taxonomy" id="363631"/>
    <lineage>
        <taxon>Bacteria</taxon>
        <taxon>Pseudomonadati</taxon>
        <taxon>Pseudomonadota</taxon>
        <taxon>Alphaproteobacteria</taxon>
        <taxon>Caulobacterales</taxon>
        <taxon>Caulobacteraceae</taxon>
        <taxon>Brevundimonas</taxon>
    </lineage>
</organism>
<evidence type="ECO:0000256" key="1">
    <source>
        <dbReference type="HAMAP-Rule" id="MF_01411"/>
    </source>
</evidence>
<evidence type="ECO:0000313" key="3">
    <source>
        <dbReference type="EMBL" id="GAA0396501.1"/>
    </source>
</evidence>
<reference evidence="4" key="1">
    <citation type="journal article" date="2019" name="Int. J. Syst. Evol. Microbiol.">
        <title>The Global Catalogue of Microorganisms (GCM) 10K type strain sequencing project: providing services to taxonomists for standard genome sequencing and annotation.</title>
        <authorList>
            <consortium name="The Broad Institute Genomics Platform"/>
            <consortium name="The Broad Institute Genome Sequencing Center for Infectious Disease"/>
            <person name="Wu L."/>
            <person name="Ma J."/>
        </authorList>
    </citation>
    <scope>NUCLEOTIDE SEQUENCE [LARGE SCALE GENOMIC DNA]</scope>
    <source>
        <strain evidence="4">JCM 13476</strain>
    </source>
</reference>
<dbReference type="RefSeq" id="WP_243862908.1">
    <property type="nucleotide sequence ID" value="NZ_BAAAEJ010000008.1"/>
</dbReference>
<comment type="subcellular location">
    <subcellularLocation>
        <location evidence="1">Cell outer membrane</location>
    </subcellularLocation>
</comment>
<protein>
    <recommendedName>
        <fullName evidence="1">LPS-assembly protein LptD</fullName>
    </recommendedName>
</protein>
<dbReference type="Proteomes" id="UP001500791">
    <property type="component" value="Unassembled WGS sequence"/>
</dbReference>
<name>A0ABP3IB75_9CAUL</name>
<keyword evidence="1" id="KW-0732">Signal</keyword>
<comment type="caution">
    <text evidence="1">Lacks conserved residue(s) required for the propagation of feature annotation.</text>
</comment>
<feature type="domain" description="LptD C-terminal" evidence="2">
    <location>
        <begin position="346"/>
        <end position="763"/>
    </location>
</feature>
<keyword evidence="4" id="KW-1185">Reference proteome</keyword>
<dbReference type="InterPro" id="IPR020889">
    <property type="entry name" value="LipoPS_assembly_LptD"/>
</dbReference>
<evidence type="ECO:0000259" key="2">
    <source>
        <dbReference type="Pfam" id="PF04453"/>
    </source>
</evidence>
<dbReference type="PANTHER" id="PTHR30189:SF1">
    <property type="entry name" value="LPS-ASSEMBLY PROTEIN LPTD"/>
    <property type="match status" value="1"/>
</dbReference>
<sequence>MRVRCAAPELEDRMRDRHHPKTGALRLKLMAGAALCALPVLGVAGASVAQTAGVQPSPAPAAPVVQVRGEDGLTPDALYVEATSAEREGDTVNAKGGQAEDRVFARFQDHTLRAEDMTYDLKTGIAEAAGQVELISPDGTVVHASQLQLTEGLKTGIAVDLATRSPEGATLMAATAVRRSENISELNRVLFMPCPVCENDPKAQPAVTFQAEKAVQDEELRAILYRNVVVRVGGVPVFYTPYLAHPDPSVDRASGFLIPRIDYEQGLGLSIEAPYLHVVSPSEDWLFSPRVNTNVAPLMNVQWRRRFDSGTIVARGGYTYARNFGDFDLDGDGDAESKVHFGDSTHRSYILAHGKFDLNDDWRWGFTAERVSDKTLFDRYDVNSAYQDNGLYYGDRRRLISQIYAERQTQRSYLSVAAFSIQSLRLDPRFAATDFRDPDGFKVFESDNSLPLVAPIIDARWEPEGPVLGGRLRLQGSAVALTRDAYVGFPTLRPELVQPGPTDGLPGVDSRRVTGKMDWRRVMISPMGLRWEPFVDMRADVYSIDDLPPFLGIDNDTVSRVRTSAGVDVSYPLYRPFAGSGSIILEPMAQLSISNKADLDRLIPIEDSQTFELDHISLFRMDRFPGYDLLEGGWRFTAGARATFNWDDARSASLFVGRSTRADDEPAYFIPVPDDTTQLYDPSGLARRNSDWVVQGTFDPSERMRGWFHAVMDDSGTLRRAEATISGDWGRRNSGALSYILDNSNPLAGPNNRNYEFVQVAAQQFVYGNWGVTVRGIADMERDLITRSEVGLLYDDDCFRVEIGWRRDNTRVRPTGPSEGIFIRLNLATFGGNGYDDSELR</sequence>